<feature type="binding site" evidence="15">
    <location>
        <position position="103"/>
    </location>
    <ligand>
        <name>Mg(2+)</name>
        <dbReference type="ChEBI" id="CHEBI:18420"/>
    </ligand>
</feature>
<gene>
    <name evidence="17" type="primary">dpo4</name>
    <name evidence="15" type="synonym">dinB</name>
    <name evidence="17" type="ORF">HMF8227_00467</name>
</gene>
<keyword evidence="13 15" id="KW-0234">DNA repair</keyword>
<dbReference type="InterPro" id="IPR017961">
    <property type="entry name" value="DNA_pol_Y-fam_little_finger"/>
</dbReference>
<dbReference type="PANTHER" id="PTHR11076:SF33">
    <property type="entry name" value="DNA POLYMERASE KAPPA"/>
    <property type="match status" value="1"/>
</dbReference>
<dbReference type="OrthoDB" id="9808813at2"/>
<comment type="subunit">
    <text evidence="15">Monomer.</text>
</comment>
<organism evidence="17 18">
    <name type="scientific">Saliniradius amylolyticus</name>
    <dbReference type="NCBI Taxonomy" id="2183582"/>
    <lineage>
        <taxon>Bacteria</taxon>
        <taxon>Pseudomonadati</taxon>
        <taxon>Pseudomonadota</taxon>
        <taxon>Gammaproteobacteria</taxon>
        <taxon>Alteromonadales</taxon>
        <taxon>Alteromonadaceae</taxon>
        <taxon>Saliniradius</taxon>
    </lineage>
</organism>
<keyword evidence="8 15" id="KW-0479">Metal-binding</keyword>
<dbReference type="GO" id="GO:0000287">
    <property type="term" value="F:magnesium ion binding"/>
    <property type="evidence" value="ECO:0007669"/>
    <property type="project" value="UniProtKB-UniRule"/>
</dbReference>
<dbReference type="NCBIfam" id="NF002677">
    <property type="entry name" value="PRK02406.1"/>
    <property type="match status" value="1"/>
</dbReference>
<dbReference type="EMBL" id="CP029347">
    <property type="protein sequence ID" value="AWL10963.1"/>
    <property type="molecule type" value="Genomic_DNA"/>
</dbReference>
<evidence type="ECO:0000313" key="18">
    <source>
        <dbReference type="Proteomes" id="UP000245728"/>
    </source>
</evidence>
<dbReference type="Pfam" id="PF00817">
    <property type="entry name" value="IMS"/>
    <property type="match status" value="1"/>
</dbReference>
<dbReference type="GO" id="GO:0003684">
    <property type="term" value="F:damaged DNA binding"/>
    <property type="evidence" value="ECO:0007669"/>
    <property type="project" value="InterPro"/>
</dbReference>
<keyword evidence="9 15" id="KW-0227">DNA damage</keyword>
<keyword evidence="12 15" id="KW-0238">DNA-binding</keyword>
<evidence type="ECO:0000256" key="9">
    <source>
        <dbReference type="ARBA" id="ARBA00022763"/>
    </source>
</evidence>
<evidence type="ECO:0000256" key="7">
    <source>
        <dbReference type="ARBA" id="ARBA00022705"/>
    </source>
</evidence>
<evidence type="ECO:0000256" key="15">
    <source>
        <dbReference type="HAMAP-Rule" id="MF_01113"/>
    </source>
</evidence>
<evidence type="ECO:0000256" key="4">
    <source>
        <dbReference type="ARBA" id="ARBA00022490"/>
    </source>
</evidence>
<accession>A0A2S2E025</accession>
<dbReference type="SUPFAM" id="SSF56672">
    <property type="entry name" value="DNA/RNA polymerases"/>
    <property type="match status" value="1"/>
</dbReference>
<dbReference type="GO" id="GO:0003887">
    <property type="term" value="F:DNA-directed DNA polymerase activity"/>
    <property type="evidence" value="ECO:0007669"/>
    <property type="project" value="UniProtKB-UniRule"/>
</dbReference>
<dbReference type="KEGG" id="salh:HMF8227_00467"/>
<dbReference type="AlphaFoldDB" id="A0A2S2E025"/>
<dbReference type="PROSITE" id="PS50173">
    <property type="entry name" value="UMUC"/>
    <property type="match status" value="1"/>
</dbReference>
<comment type="similarity">
    <text evidence="2 15">Belongs to the DNA polymerase type-Y family.</text>
</comment>
<evidence type="ECO:0000259" key="16">
    <source>
        <dbReference type="PROSITE" id="PS50173"/>
    </source>
</evidence>
<evidence type="ECO:0000256" key="11">
    <source>
        <dbReference type="ARBA" id="ARBA00022932"/>
    </source>
</evidence>
<keyword evidence="4 15" id="KW-0963">Cytoplasm</keyword>
<evidence type="ECO:0000256" key="12">
    <source>
        <dbReference type="ARBA" id="ARBA00023125"/>
    </source>
</evidence>
<dbReference type="HAMAP" id="MF_01113">
    <property type="entry name" value="DNApol_IV"/>
    <property type="match status" value="1"/>
</dbReference>
<dbReference type="GO" id="GO:0042276">
    <property type="term" value="P:error-prone translesion synthesis"/>
    <property type="evidence" value="ECO:0007669"/>
    <property type="project" value="TreeGrafter"/>
</dbReference>
<keyword evidence="11 15" id="KW-0239">DNA-directed DNA polymerase</keyword>
<dbReference type="Gene3D" id="1.10.150.20">
    <property type="entry name" value="5' to 3' exonuclease, C-terminal subdomain"/>
    <property type="match status" value="1"/>
</dbReference>
<dbReference type="Gene3D" id="3.30.70.270">
    <property type="match status" value="1"/>
</dbReference>
<comment type="cofactor">
    <cofactor evidence="15">
        <name>Mg(2+)</name>
        <dbReference type="ChEBI" id="CHEBI:18420"/>
    </cofactor>
    <text evidence="15">Binds 2 magnesium ions per subunit.</text>
</comment>
<keyword evidence="10 15" id="KW-0460">Magnesium</keyword>
<dbReference type="InterPro" id="IPR050116">
    <property type="entry name" value="DNA_polymerase-Y"/>
</dbReference>
<evidence type="ECO:0000256" key="13">
    <source>
        <dbReference type="ARBA" id="ARBA00023204"/>
    </source>
</evidence>
<dbReference type="PANTHER" id="PTHR11076">
    <property type="entry name" value="DNA REPAIR POLYMERASE UMUC / TRANSFERASE FAMILY MEMBER"/>
    <property type="match status" value="1"/>
</dbReference>
<dbReference type="EC" id="2.7.7.7" evidence="15"/>
<dbReference type="RefSeq" id="WP_109338640.1">
    <property type="nucleotide sequence ID" value="NZ_CP029347.1"/>
</dbReference>
<feature type="binding site" evidence="15">
    <location>
        <position position="8"/>
    </location>
    <ligand>
        <name>Mg(2+)</name>
        <dbReference type="ChEBI" id="CHEBI:18420"/>
    </ligand>
</feature>
<reference evidence="17 18" key="1">
    <citation type="submission" date="2018-05" db="EMBL/GenBank/DDBJ databases">
        <title>Salinimonas sp. HMF8227 Genome sequencing and assembly.</title>
        <authorList>
            <person name="Kang H."/>
            <person name="Kang J."/>
            <person name="Cha I."/>
            <person name="Kim H."/>
            <person name="Joh K."/>
        </authorList>
    </citation>
    <scope>NUCLEOTIDE SEQUENCE [LARGE SCALE GENOMIC DNA]</scope>
    <source>
        <strain evidence="17 18">HMF8227</strain>
    </source>
</reference>
<evidence type="ECO:0000256" key="5">
    <source>
        <dbReference type="ARBA" id="ARBA00022679"/>
    </source>
</evidence>
<dbReference type="SUPFAM" id="SSF100879">
    <property type="entry name" value="Lesion bypass DNA polymerase (Y-family), little finger domain"/>
    <property type="match status" value="1"/>
</dbReference>
<evidence type="ECO:0000313" key="17">
    <source>
        <dbReference type="EMBL" id="AWL10963.1"/>
    </source>
</evidence>
<evidence type="ECO:0000256" key="1">
    <source>
        <dbReference type="ARBA" id="ARBA00004496"/>
    </source>
</evidence>
<dbReference type="InterPro" id="IPR001126">
    <property type="entry name" value="UmuC"/>
</dbReference>
<dbReference type="GO" id="GO:0006261">
    <property type="term" value="P:DNA-templated DNA replication"/>
    <property type="evidence" value="ECO:0007669"/>
    <property type="project" value="UniProtKB-UniRule"/>
</dbReference>
<dbReference type="FunFam" id="3.40.1170.60:FF:000001">
    <property type="entry name" value="DNA polymerase IV"/>
    <property type="match status" value="1"/>
</dbReference>
<keyword evidence="6 15" id="KW-0548">Nucleotidyltransferase</keyword>
<evidence type="ECO:0000256" key="8">
    <source>
        <dbReference type="ARBA" id="ARBA00022723"/>
    </source>
</evidence>
<proteinExistence type="inferred from homology"/>
<comment type="subcellular location">
    <subcellularLocation>
        <location evidence="1 15">Cytoplasm</location>
    </subcellularLocation>
</comment>
<evidence type="ECO:0000256" key="14">
    <source>
        <dbReference type="ARBA" id="ARBA00049244"/>
    </source>
</evidence>
<dbReference type="Pfam" id="PF21999">
    <property type="entry name" value="IMS_HHH_1"/>
    <property type="match status" value="1"/>
</dbReference>
<evidence type="ECO:0000256" key="6">
    <source>
        <dbReference type="ARBA" id="ARBA00022695"/>
    </source>
</evidence>
<keyword evidence="7 15" id="KW-0235">DNA replication</keyword>
<dbReference type="InterPro" id="IPR043128">
    <property type="entry name" value="Rev_trsase/Diguanyl_cyclase"/>
</dbReference>
<comment type="function">
    <text evidence="15">Poorly processive, error-prone DNA polymerase involved in untargeted mutagenesis. Copies undamaged DNA at stalled replication forks, which arise in vivo from mismatched or misaligned primer ends. These misaligned primers can be extended by PolIV. Exhibits no 3'-5' exonuclease (proofreading) activity. May be involved in translesional synthesis, in conjunction with the beta clamp from PolIII.</text>
</comment>
<dbReference type="Gene3D" id="3.30.1490.100">
    <property type="entry name" value="DNA polymerase, Y-family, little finger domain"/>
    <property type="match status" value="1"/>
</dbReference>
<dbReference type="Proteomes" id="UP000245728">
    <property type="component" value="Chromosome"/>
</dbReference>
<keyword evidence="5 15" id="KW-0808">Transferase</keyword>
<feature type="site" description="Substrate discrimination" evidence="15">
    <location>
        <position position="13"/>
    </location>
</feature>
<dbReference type="InterPro" id="IPR022880">
    <property type="entry name" value="DNApol_IV"/>
</dbReference>
<dbReference type="InterPro" id="IPR043502">
    <property type="entry name" value="DNA/RNA_pol_sf"/>
</dbReference>
<dbReference type="InterPro" id="IPR036775">
    <property type="entry name" value="DNA_pol_Y-fam_lit_finger_sf"/>
</dbReference>
<dbReference type="InterPro" id="IPR053848">
    <property type="entry name" value="IMS_HHH_1"/>
</dbReference>
<keyword evidence="3 15" id="KW-0515">Mutator protein</keyword>
<keyword evidence="18" id="KW-1185">Reference proteome</keyword>
<dbReference type="CDD" id="cd03586">
    <property type="entry name" value="PolY_Pol_IV_kappa"/>
    <property type="match status" value="1"/>
</dbReference>
<feature type="domain" description="UmuC" evidence="16">
    <location>
        <begin position="4"/>
        <end position="185"/>
    </location>
</feature>
<comment type="catalytic activity">
    <reaction evidence="14 15">
        <text>DNA(n) + a 2'-deoxyribonucleoside 5'-triphosphate = DNA(n+1) + diphosphate</text>
        <dbReference type="Rhea" id="RHEA:22508"/>
        <dbReference type="Rhea" id="RHEA-COMP:17339"/>
        <dbReference type="Rhea" id="RHEA-COMP:17340"/>
        <dbReference type="ChEBI" id="CHEBI:33019"/>
        <dbReference type="ChEBI" id="CHEBI:61560"/>
        <dbReference type="ChEBI" id="CHEBI:173112"/>
        <dbReference type="EC" id="2.7.7.7"/>
    </reaction>
</comment>
<dbReference type="GO" id="GO:0009432">
    <property type="term" value="P:SOS response"/>
    <property type="evidence" value="ECO:0007669"/>
    <property type="project" value="TreeGrafter"/>
</dbReference>
<sequence length="352" mass="39789">MRKIIHIDMDCFFAAVEMRDHPEWRDIPIAIGGSADRRGVIATCNYPAREYGVRSAMATAYALRLCPQLLLVPGRMELYRQVSAQIRQIFSRYTDLIEPLSLDEAYLDVTHCLAFNGSATLIAQDIRAAIYRETGLTASAGVAPCKFVAKIASDENKPDGIRVVTPEQLDDYVRQLPLELIPGVGKVTAEKLAKLGLLSCEDVRQSNESQMVEILGKFGKALWQRAHSIDERPVSNERQRKSVGAEVTLPQDIYTRAECWQVIERLYDKLEARLKAYQPDLHIYGQGLKLKFDDFRQTTVEHRQLRLSRAYFGQLLDEGLSRQQHRGIRLVGMHVTLPTEPNSPQLALPLES</sequence>
<dbReference type="GO" id="GO:0005829">
    <property type="term" value="C:cytosol"/>
    <property type="evidence" value="ECO:0007669"/>
    <property type="project" value="TreeGrafter"/>
</dbReference>
<dbReference type="Pfam" id="PF11799">
    <property type="entry name" value="IMS_C"/>
    <property type="match status" value="1"/>
</dbReference>
<protein>
    <recommendedName>
        <fullName evidence="15">DNA polymerase IV</fullName>
        <shortName evidence="15">Pol IV</shortName>
        <ecNumber evidence="15">2.7.7.7</ecNumber>
    </recommendedName>
</protein>
<evidence type="ECO:0000256" key="3">
    <source>
        <dbReference type="ARBA" id="ARBA00022457"/>
    </source>
</evidence>
<evidence type="ECO:0000256" key="10">
    <source>
        <dbReference type="ARBA" id="ARBA00022842"/>
    </source>
</evidence>
<dbReference type="GO" id="GO:0006281">
    <property type="term" value="P:DNA repair"/>
    <property type="evidence" value="ECO:0007669"/>
    <property type="project" value="UniProtKB-UniRule"/>
</dbReference>
<evidence type="ECO:0000256" key="2">
    <source>
        <dbReference type="ARBA" id="ARBA00010945"/>
    </source>
</evidence>
<feature type="active site" evidence="15">
    <location>
        <position position="104"/>
    </location>
</feature>
<dbReference type="Gene3D" id="3.40.1170.60">
    <property type="match status" value="1"/>
</dbReference>
<name>A0A2S2E025_9ALTE</name>